<evidence type="ECO:0000313" key="2">
    <source>
        <dbReference type="Proteomes" id="UP000648239"/>
    </source>
</evidence>
<evidence type="ECO:0000313" key="1">
    <source>
        <dbReference type="EMBL" id="MBD3868623.1"/>
    </source>
</evidence>
<organism evidence="1 2">
    <name type="scientific">Candidatus Polarisedimenticola svalbardensis</name>
    <dbReference type="NCBI Taxonomy" id="2886004"/>
    <lineage>
        <taxon>Bacteria</taxon>
        <taxon>Pseudomonadati</taxon>
        <taxon>Acidobacteriota</taxon>
        <taxon>Candidatus Polarisedimenticolia</taxon>
        <taxon>Candidatus Polarisedimenticolales</taxon>
        <taxon>Candidatus Polarisedimenticolaceae</taxon>
        <taxon>Candidatus Polarisedimenticola</taxon>
    </lineage>
</organism>
<comment type="caution">
    <text evidence="1">The sequence shown here is derived from an EMBL/GenBank/DDBJ whole genome shotgun (WGS) entry which is preliminary data.</text>
</comment>
<reference evidence="1 2" key="1">
    <citation type="submission" date="2020-08" db="EMBL/GenBank/DDBJ databases">
        <title>Acidobacteriota in marine sediments use diverse sulfur dissimilation pathways.</title>
        <authorList>
            <person name="Wasmund K."/>
        </authorList>
    </citation>
    <scope>NUCLEOTIDE SEQUENCE [LARGE SCALE GENOMIC DNA]</scope>
    <source>
        <strain evidence="1">MAG AM4</strain>
    </source>
</reference>
<accession>A0A8J7CLV4</accession>
<name>A0A8J7CLV4_9BACT</name>
<dbReference type="Proteomes" id="UP000648239">
    <property type="component" value="Unassembled WGS sequence"/>
</dbReference>
<dbReference type="EMBL" id="JACXWD010000037">
    <property type="protein sequence ID" value="MBD3868623.1"/>
    <property type="molecule type" value="Genomic_DNA"/>
</dbReference>
<proteinExistence type="predicted"/>
<protein>
    <submittedName>
        <fullName evidence="1">Uncharacterized protein</fullName>
    </submittedName>
</protein>
<gene>
    <name evidence="1" type="ORF">IFK94_10910</name>
</gene>
<sequence length="122" mass="13101">MGLAQREFEAAGFSTITLSPMADVTAAFGAPRVAAIEHPLSQTVGRPGDIEGQGAVLRATLEALQSIDQPGGMVHLPFSWHESRAEAIRNSHPVEPPPISAYIKRKPWLMAKLLRGELPKPG</sequence>
<dbReference type="AlphaFoldDB" id="A0A8J7CLV4"/>